<keyword evidence="10 15" id="KW-0170">Cobalt</keyword>
<evidence type="ECO:0000256" key="2">
    <source>
        <dbReference type="ARBA" id="ARBA00006449"/>
    </source>
</evidence>
<feature type="binding site" evidence="15">
    <location>
        <position position="316"/>
    </location>
    <ligand>
        <name>cyanocob(III)alamin</name>
        <dbReference type="ChEBI" id="CHEBI:17439"/>
    </ligand>
</feature>
<organism evidence="19 20">
    <name type="scientific">Nothocercus julius</name>
    <dbReference type="NCBI Taxonomy" id="2585813"/>
    <lineage>
        <taxon>Eukaryota</taxon>
        <taxon>Metazoa</taxon>
        <taxon>Chordata</taxon>
        <taxon>Craniata</taxon>
        <taxon>Vertebrata</taxon>
        <taxon>Euteleostomi</taxon>
        <taxon>Archelosauria</taxon>
        <taxon>Archosauria</taxon>
        <taxon>Dinosauria</taxon>
        <taxon>Saurischia</taxon>
        <taxon>Theropoda</taxon>
        <taxon>Coelurosauria</taxon>
        <taxon>Aves</taxon>
        <taxon>Palaeognathae</taxon>
        <taxon>Tinamiformes</taxon>
        <taxon>Tinamidae</taxon>
        <taxon>Nothocercus</taxon>
    </lineage>
</organism>
<evidence type="ECO:0000256" key="10">
    <source>
        <dbReference type="ARBA" id="ARBA00023285"/>
    </source>
</evidence>
<keyword evidence="9 16" id="KW-1015">Disulfide bond</keyword>
<name>A0A7K7WPQ1_9AVES</name>
<keyword evidence="6" id="KW-0479">Metal-binding</keyword>
<dbReference type="GO" id="GO:0046872">
    <property type="term" value="F:metal ion binding"/>
    <property type="evidence" value="ECO:0007669"/>
    <property type="project" value="UniProtKB-KW"/>
</dbReference>
<dbReference type="GO" id="GO:0006824">
    <property type="term" value="P:cobalt ion transport"/>
    <property type="evidence" value="ECO:0007669"/>
    <property type="project" value="UniProtKB-KW"/>
</dbReference>
<evidence type="ECO:0000256" key="12">
    <source>
        <dbReference type="ARBA" id="ARBA00038518"/>
    </source>
</evidence>
<keyword evidence="3" id="KW-0171">Cobalt transport</keyword>
<evidence type="ECO:0000256" key="8">
    <source>
        <dbReference type="ARBA" id="ARBA00023065"/>
    </source>
</evidence>
<evidence type="ECO:0000256" key="9">
    <source>
        <dbReference type="ARBA" id="ARBA00023157"/>
    </source>
</evidence>
<proteinExistence type="inferred from homology"/>
<dbReference type="EMBL" id="VZSV01000275">
    <property type="protein sequence ID" value="NXA55295.1"/>
    <property type="molecule type" value="Genomic_DNA"/>
</dbReference>
<dbReference type="OrthoDB" id="9440006at2759"/>
<keyword evidence="8" id="KW-0406">Ion transport</keyword>
<evidence type="ECO:0000256" key="5">
    <source>
        <dbReference type="ARBA" id="ARBA00022525"/>
    </source>
</evidence>
<feature type="binding site" evidence="15">
    <location>
        <position position="97"/>
    </location>
    <ligand>
        <name>cyanocob(III)alamin</name>
        <dbReference type="ChEBI" id="CHEBI:17439"/>
    </ligand>
</feature>
<feature type="signal peptide" evidence="17">
    <location>
        <begin position="1"/>
        <end position="25"/>
    </location>
</feature>
<dbReference type="GO" id="GO:0015889">
    <property type="term" value="P:cobalamin transport"/>
    <property type="evidence" value="ECO:0007669"/>
    <property type="project" value="InterPro"/>
</dbReference>
<evidence type="ECO:0000256" key="7">
    <source>
        <dbReference type="ARBA" id="ARBA00022729"/>
    </source>
</evidence>
<dbReference type="InterPro" id="IPR008930">
    <property type="entry name" value="Terpenoid_cyclase/PrenylTrfase"/>
</dbReference>
<feature type="chain" id="PRO_5029490627" description="Transcobalamin-2" evidence="17">
    <location>
        <begin position="26"/>
        <end position="338"/>
    </location>
</feature>
<keyword evidence="7 17" id="KW-0732">Signal</keyword>
<dbReference type="PANTHER" id="PTHR10559:SF14">
    <property type="entry name" value="TRANSCOBALAMIN-2"/>
    <property type="match status" value="1"/>
</dbReference>
<keyword evidence="4" id="KW-0813">Transport</keyword>
<accession>A0A7K7WPQ1</accession>
<dbReference type="InterPro" id="IPR002157">
    <property type="entry name" value="Cbl-bd_prot"/>
</dbReference>
<dbReference type="SUPFAM" id="SSF48239">
    <property type="entry name" value="Terpenoid cyclases/Protein prenyltransferases"/>
    <property type="match status" value="1"/>
</dbReference>
<feature type="domain" description="Transcobalamin-like C-terminal" evidence="18">
    <location>
        <begin position="259"/>
        <end position="336"/>
    </location>
</feature>
<evidence type="ECO:0000256" key="3">
    <source>
        <dbReference type="ARBA" id="ARBA00022426"/>
    </source>
</evidence>
<comment type="subunit">
    <text evidence="12">Interacts with CD320 (via LDL-receptor class A domains).</text>
</comment>
<dbReference type="GO" id="GO:0005615">
    <property type="term" value="C:extracellular space"/>
    <property type="evidence" value="ECO:0007669"/>
    <property type="project" value="TreeGrafter"/>
</dbReference>
<evidence type="ECO:0000256" key="17">
    <source>
        <dbReference type="SAM" id="SignalP"/>
    </source>
</evidence>
<reference evidence="19 20" key="1">
    <citation type="submission" date="2019-09" db="EMBL/GenBank/DDBJ databases">
        <title>Bird 10,000 Genomes (B10K) Project - Family phase.</title>
        <authorList>
            <person name="Zhang G."/>
        </authorList>
    </citation>
    <scope>NUCLEOTIDE SEQUENCE [LARGE SCALE GENOMIC DNA]</scope>
    <source>
        <strain evidence="19">B10K-MSB-01</strain>
    </source>
</reference>
<evidence type="ECO:0000259" key="18">
    <source>
        <dbReference type="Pfam" id="PF14478"/>
    </source>
</evidence>
<dbReference type="GO" id="GO:0031419">
    <property type="term" value="F:cobalamin binding"/>
    <property type="evidence" value="ECO:0007669"/>
    <property type="project" value="InterPro"/>
</dbReference>
<evidence type="ECO:0000256" key="15">
    <source>
        <dbReference type="PIRSR" id="PIRSR602157-1"/>
    </source>
</evidence>
<sequence length="338" mass="37020">GRPNTGLLALHALGLRAACQPPGAALPVLQRLKLALDKDWRGSRRHGHPLTNYYQYGLGALAMCVQRRPLKEEVIRRLLEAQRKGRMGHGGGGSAVDTEAMVGLAFACLRQMGLPRGSLAPELRAALRAVSTKLLRTRRPDGFFGNVFSTPLAMQFFIATNACSSEPAFREAKSSLLSSLDNFNNPMAISQLLPVLYGRSYLDVASISCEGENDTLRPVLPPVPPVGPGSIVVRLLVECPKKLCRHHMPYNQPVSVPAGSSLLDVLQAASKQESHAFMFKTQDSLHGPFLTVVMKVEAKAQDHRYWQILSAPDTSLQMGIADYRPHDGETIILRLSKW</sequence>
<dbReference type="Pfam" id="PF14478">
    <property type="entry name" value="DUF4430"/>
    <property type="match status" value="1"/>
</dbReference>
<dbReference type="Pfam" id="PF01122">
    <property type="entry name" value="Cobalamin_bind"/>
    <property type="match status" value="1"/>
</dbReference>
<keyword evidence="20" id="KW-1185">Reference proteome</keyword>
<feature type="disulfide bond" evidence="16">
    <location>
        <begin position="64"/>
        <end position="108"/>
    </location>
</feature>
<feature type="binding site" evidence="15">
    <location>
        <position position="146"/>
    </location>
    <ligand>
        <name>cyanocob(III)alamin</name>
        <dbReference type="ChEBI" id="CHEBI:17439"/>
    </ligand>
</feature>
<gene>
    <name evidence="19" type="primary">Tcn2</name>
    <name evidence="19" type="ORF">NOTJUL_R06790</name>
</gene>
<evidence type="ECO:0000313" key="19">
    <source>
        <dbReference type="EMBL" id="NXA55295.1"/>
    </source>
</evidence>
<comment type="similarity">
    <text evidence="2">Belongs to the eukaryotic cobalamin transport proteins family.</text>
</comment>
<evidence type="ECO:0000256" key="13">
    <source>
        <dbReference type="ARBA" id="ARBA00040958"/>
    </source>
</evidence>
<evidence type="ECO:0000256" key="1">
    <source>
        <dbReference type="ARBA" id="ARBA00004613"/>
    </source>
</evidence>
<comment type="caution">
    <text evidence="19">The sequence shown here is derived from an EMBL/GenBank/DDBJ whole genome shotgun (WGS) entry which is preliminary data.</text>
</comment>
<dbReference type="Gene3D" id="2.170.130.30">
    <property type="match status" value="1"/>
</dbReference>
<feature type="binding site" evidence="15">
    <location>
        <begin position="51"/>
        <end position="55"/>
    </location>
    <ligand>
        <name>cyanocob(III)alamin</name>
        <dbReference type="ChEBI" id="CHEBI:17439"/>
    </ligand>
</feature>
<dbReference type="InterPro" id="IPR051588">
    <property type="entry name" value="Cobalamin_Transport"/>
</dbReference>
<dbReference type="AlphaFoldDB" id="A0A7K7WPQ1"/>
<comment type="subcellular location">
    <subcellularLocation>
        <location evidence="1">Secreted</location>
    </subcellularLocation>
</comment>
<evidence type="ECO:0000313" key="20">
    <source>
        <dbReference type="Proteomes" id="UP000531559"/>
    </source>
</evidence>
<dbReference type="PANTHER" id="PTHR10559">
    <property type="entry name" value="TRANSCOBALAMIN-1/GASTRIC INTRINSIC FACTOR"/>
    <property type="match status" value="1"/>
</dbReference>
<feature type="binding site" evidence="15">
    <location>
        <position position="191"/>
    </location>
    <ligand>
        <name>cyanocob(III)alamin</name>
        <dbReference type="ChEBI" id="CHEBI:17439"/>
    </ligand>
</feature>
<comment type="function">
    <text evidence="11">Primary vitamin B12-binding and transport protein. Delivers cobalamin to cells.</text>
</comment>
<feature type="non-terminal residue" evidence="19">
    <location>
        <position position="338"/>
    </location>
</feature>
<dbReference type="InterPro" id="IPR027954">
    <property type="entry name" value="Transcobalamin-like_C"/>
</dbReference>
<dbReference type="Gene3D" id="1.50.10.20">
    <property type="match status" value="1"/>
</dbReference>
<keyword evidence="5" id="KW-0964">Secreted</keyword>
<evidence type="ECO:0000256" key="14">
    <source>
        <dbReference type="ARBA" id="ARBA00041463"/>
    </source>
</evidence>
<protein>
    <recommendedName>
        <fullName evidence="13">Transcobalamin-2</fullName>
    </recommendedName>
    <alternativeName>
        <fullName evidence="14">Transcobalamin II</fullName>
    </alternativeName>
</protein>
<evidence type="ECO:0000256" key="11">
    <source>
        <dbReference type="ARBA" id="ARBA00037184"/>
    </source>
</evidence>
<feature type="non-terminal residue" evidence="19">
    <location>
        <position position="1"/>
    </location>
</feature>
<feature type="binding site" evidence="15">
    <location>
        <position position="338"/>
    </location>
    <ligand>
        <name>cyanocob(III)alamin</name>
        <dbReference type="ChEBI" id="CHEBI:17439"/>
    </ligand>
</feature>
<evidence type="ECO:0000256" key="6">
    <source>
        <dbReference type="ARBA" id="ARBA00022723"/>
    </source>
</evidence>
<evidence type="ECO:0000256" key="4">
    <source>
        <dbReference type="ARBA" id="ARBA00022448"/>
    </source>
</evidence>
<dbReference type="Proteomes" id="UP000531559">
    <property type="component" value="Unassembled WGS sequence"/>
</dbReference>
<evidence type="ECO:0000256" key="16">
    <source>
        <dbReference type="PIRSR" id="PIRSR602157-2"/>
    </source>
</evidence>